<dbReference type="PROSITE" id="PS00028">
    <property type="entry name" value="ZINC_FINGER_C2H2_1"/>
    <property type="match status" value="2"/>
</dbReference>
<name>A0A167XTW6_9HYPO</name>
<dbReference type="Proteomes" id="UP000078544">
    <property type="component" value="Unassembled WGS sequence"/>
</dbReference>
<evidence type="ECO:0000256" key="8">
    <source>
        <dbReference type="PROSITE-ProRule" id="PRU00042"/>
    </source>
</evidence>
<keyword evidence="4" id="KW-0862">Zinc</keyword>
<feature type="region of interest" description="Disordered" evidence="9">
    <location>
        <begin position="402"/>
        <end position="432"/>
    </location>
</feature>
<evidence type="ECO:0000256" key="7">
    <source>
        <dbReference type="ARBA" id="ARBA00023242"/>
    </source>
</evidence>
<evidence type="ECO:0000256" key="1">
    <source>
        <dbReference type="ARBA" id="ARBA00004123"/>
    </source>
</evidence>
<feature type="compositionally biased region" description="Polar residues" evidence="9">
    <location>
        <begin position="405"/>
        <end position="416"/>
    </location>
</feature>
<evidence type="ECO:0000256" key="5">
    <source>
        <dbReference type="ARBA" id="ARBA00023015"/>
    </source>
</evidence>
<proteinExistence type="predicted"/>
<feature type="domain" description="C2H2-type" evidence="11">
    <location>
        <begin position="548"/>
        <end position="578"/>
    </location>
</feature>
<feature type="compositionally biased region" description="Acidic residues" evidence="9">
    <location>
        <begin position="619"/>
        <end position="630"/>
    </location>
</feature>
<dbReference type="AlphaFoldDB" id="A0A167XTW6"/>
<dbReference type="InterPro" id="IPR051061">
    <property type="entry name" value="Zinc_finger_trans_reg"/>
</dbReference>
<evidence type="ECO:0000256" key="3">
    <source>
        <dbReference type="ARBA" id="ARBA00022771"/>
    </source>
</evidence>
<evidence type="ECO:0000313" key="13">
    <source>
        <dbReference type="Proteomes" id="UP000078544"/>
    </source>
</evidence>
<dbReference type="Gene3D" id="3.30.160.60">
    <property type="entry name" value="Classic Zinc Finger"/>
    <property type="match status" value="2"/>
</dbReference>
<protein>
    <submittedName>
        <fullName evidence="12">Zinc finger transcription factor ace1</fullName>
    </submittedName>
</protein>
<comment type="subcellular location">
    <subcellularLocation>
        <location evidence="1">Nucleus</location>
    </subcellularLocation>
</comment>
<keyword evidence="5" id="KW-0805">Transcription regulation</keyword>
<feature type="compositionally biased region" description="Polar residues" evidence="9">
    <location>
        <begin position="463"/>
        <end position="490"/>
    </location>
</feature>
<evidence type="ECO:0000256" key="10">
    <source>
        <dbReference type="SAM" id="Phobius"/>
    </source>
</evidence>
<keyword evidence="10" id="KW-0472">Membrane</keyword>
<feature type="compositionally biased region" description="Low complexity" evidence="9">
    <location>
        <begin position="492"/>
        <end position="512"/>
    </location>
</feature>
<dbReference type="Pfam" id="PF00096">
    <property type="entry name" value="zf-C2H2"/>
    <property type="match status" value="2"/>
</dbReference>
<dbReference type="CDD" id="cd12087">
    <property type="entry name" value="TM_EGFR-like"/>
    <property type="match status" value="1"/>
</dbReference>
<comment type="caution">
    <text evidence="12">The sequence shown here is derived from an EMBL/GenBank/DDBJ whole genome shotgun (WGS) entry which is preliminary data.</text>
</comment>
<feature type="transmembrane region" description="Helical" evidence="10">
    <location>
        <begin position="57"/>
        <end position="84"/>
    </location>
</feature>
<dbReference type="PANTHER" id="PTHR46179:SF13">
    <property type="entry name" value="C2H2-TYPE DOMAIN-CONTAINING PROTEIN"/>
    <property type="match status" value="1"/>
</dbReference>
<feature type="domain" description="C2H2-type" evidence="11">
    <location>
        <begin position="520"/>
        <end position="549"/>
    </location>
</feature>
<dbReference type="GO" id="GO:0006357">
    <property type="term" value="P:regulation of transcription by RNA polymerase II"/>
    <property type="evidence" value="ECO:0007669"/>
    <property type="project" value="TreeGrafter"/>
</dbReference>
<reference evidence="12 13" key="1">
    <citation type="journal article" date="2016" name="Genome Biol. Evol.">
        <title>Divergent and convergent evolution of fungal pathogenicity.</title>
        <authorList>
            <person name="Shang Y."/>
            <person name="Xiao G."/>
            <person name="Zheng P."/>
            <person name="Cen K."/>
            <person name="Zhan S."/>
            <person name="Wang C."/>
        </authorList>
    </citation>
    <scope>NUCLEOTIDE SEQUENCE [LARGE SCALE GENOMIC DNA]</scope>
    <source>
        <strain evidence="12 13">RCEF 2490</strain>
    </source>
</reference>
<evidence type="ECO:0000256" key="6">
    <source>
        <dbReference type="ARBA" id="ARBA00023163"/>
    </source>
</evidence>
<feature type="region of interest" description="Disordered" evidence="9">
    <location>
        <begin position="93"/>
        <end position="138"/>
    </location>
</feature>
<evidence type="ECO:0000313" key="12">
    <source>
        <dbReference type="EMBL" id="KZZ90461.1"/>
    </source>
</evidence>
<feature type="region of interest" description="Disordered" evidence="9">
    <location>
        <begin position="448"/>
        <end position="512"/>
    </location>
</feature>
<keyword evidence="10" id="KW-0812">Transmembrane</keyword>
<feature type="region of interest" description="Disordered" evidence="9">
    <location>
        <begin position="611"/>
        <end position="630"/>
    </location>
</feature>
<gene>
    <name evidence="12" type="ORF">AAL_07147</name>
</gene>
<accession>A0A167XTW6</accession>
<keyword evidence="7" id="KW-0539">Nucleus</keyword>
<dbReference type="EMBL" id="AZGY01000021">
    <property type="protein sequence ID" value="KZZ90461.1"/>
    <property type="molecule type" value="Genomic_DNA"/>
</dbReference>
<feature type="region of interest" description="Disordered" evidence="9">
    <location>
        <begin position="159"/>
        <end position="179"/>
    </location>
</feature>
<keyword evidence="6" id="KW-0804">Transcription</keyword>
<dbReference type="SMART" id="SM00355">
    <property type="entry name" value="ZnF_C2H2"/>
    <property type="match status" value="3"/>
</dbReference>
<evidence type="ECO:0000256" key="4">
    <source>
        <dbReference type="ARBA" id="ARBA00022833"/>
    </source>
</evidence>
<keyword evidence="2" id="KW-0479">Metal-binding</keyword>
<dbReference type="STRING" id="1081109.A0A167XTW6"/>
<sequence>MNGGFDTATSPDILFANGHATVAHPTSNVWLGQPRDMMTSGVHSRAVIWKRDLSDGAIAGVVIGIFVAVALLAFCLYPVVIYLIKRRKRRRSQDVEAENEYGSSNNGSADGPSHHRRLSSTDSLKHHEQLSRGGFDGNQGHNIVWTSADGALVPVERPYGLPGQSSMRTESSRHRDGSNALAAAVPRDYEAEEMEPFPFYMPASMPDENPGVLKGTSADYYSPSIPSEAFGMTSTQETKEVTRTLSQGSSFRHSLKHLLRRQSGRAGTLASLPSVDAEPAPENEPGRILTEYPFEAQLETSPTTNPATRPSDLPASTPSSPDDQVAVPSPHTVRPVPAQKPRLSHYAPLASAPGTVNPMDIMAPSTESEVWHHTEHELSTCNFKTPNDQSELDNLPSPERMHISASPSLDTTQTIRPATPTEENLPDGLKVSGGQDVSIIALHSHEPLSDSINSGSARHPSYPSDQSTPFPTTHSSGPSTENTPSTQLDSPSPRSVISSEFRSSSSPQPIISSSHTTGLYRCDEAGCGQTFQHPHKLRHHQRYHRKEHKCPHEDCGKGFGTKTHLQRHINDRHVKKKKFHCKEPDCDYSRRGGKAFQRKDNWKRHMMRRHEYRSHELPPPDEADDVMADV</sequence>
<dbReference type="InterPro" id="IPR036236">
    <property type="entry name" value="Znf_C2H2_sf"/>
</dbReference>
<feature type="compositionally biased region" description="Polar residues" evidence="9">
    <location>
        <begin position="299"/>
        <end position="322"/>
    </location>
</feature>
<dbReference type="PANTHER" id="PTHR46179">
    <property type="entry name" value="ZINC FINGER PROTEIN"/>
    <property type="match status" value="1"/>
</dbReference>
<keyword evidence="13" id="KW-1185">Reference proteome</keyword>
<dbReference type="GO" id="GO:0008270">
    <property type="term" value="F:zinc ion binding"/>
    <property type="evidence" value="ECO:0007669"/>
    <property type="project" value="UniProtKB-KW"/>
</dbReference>
<dbReference type="OrthoDB" id="6365676at2759"/>
<keyword evidence="10" id="KW-1133">Transmembrane helix</keyword>
<feature type="region of interest" description="Disordered" evidence="9">
    <location>
        <begin position="264"/>
        <end position="286"/>
    </location>
</feature>
<organism evidence="12 13">
    <name type="scientific">Moelleriella libera RCEF 2490</name>
    <dbReference type="NCBI Taxonomy" id="1081109"/>
    <lineage>
        <taxon>Eukaryota</taxon>
        <taxon>Fungi</taxon>
        <taxon>Dikarya</taxon>
        <taxon>Ascomycota</taxon>
        <taxon>Pezizomycotina</taxon>
        <taxon>Sordariomycetes</taxon>
        <taxon>Hypocreomycetidae</taxon>
        <taxon>Hypocreales</taxon>
        <taxon>Clavicipitaceae</taxon>
        <taxon>Moelleriella</taxon>
    </lineage>
</organism>
<dbReference type="PROSITE" id="PS50157">
    <property type="entry name" value="ZINC_FINGER_C2H2_2"/>
    <property type="match status" value="2"/>
</dbReference>
<dbReference type="InterPro" id="IPR013087">
    <property type="entry name" value="Znf_C2H2_type"/>
</dbReference>
<evidence type="ECO:0000259" key="11">
    <source>
        <dbReference type="PROSITE" id="PS50157"/>
    </source>
</evidence>
<dbReference type="GO" id="GO:0005634">
    <property type="term" value="C:nucleus"/>
    <property type="evidence" value="ECO:0007669"/>
    <property type="project" value="UniProtKB-SubCell"/>
</dbReference>
<keyword evidence="3 8" id="KW-0863">Zinc-finger</keyword>
<dbReference type="SUPFAM" id="SSF57667">
    <property type="entry name" value="beta-beta-alpha zinc fingers"/>
    <property type="match status" value="1"/>
</dbReference>
<evidence type="ECO:0000256" key="2">
    <source>
        <dbReference type="ARBA" id="ARBA00022723"/>
    </source>
</evidence>
<feature type="region of interest" description="Disordered" evidence="9">
    <location>
        <begin position="299"/>
        <end position="342"/>
    </location>
</feature>
<evidence type="ECO:0000256" key="9">
    <source>
        <dbReference type="SAM" id="MobiDB-lite"/>
    </source>
</evidence>